<accession>X1VZP4</accession>
<evidence type="ECO:0000313" key="1">
    <source>
        <dbReference type="EMBL" id="GAJ18810.1"/>
    </source>
</evidence>
<feature type="non-terminal residue" evidence="1">
    <location>
        <position position="1"/>
    </location>
</feature>
<dbReference type="EMBL" id="BARW01036558">
    <property type="protein sequence ID" value="GAJ18810.1"/>
    <property type="molecule type" value="Genomic_DNA"/>
</dbReference>
<proteinExistence type="predicted"/>
<dbReference type="AlphaFoldDB" id="X1VZP4"/>
<protein>
    <submittedName>
        <fullName evidence="1">Uncharacterized protein</fullName>
    </submittedName>
</protein>
<reference evidence="1" key="1">
    <citation type="journal article" date="2014" name="Front. Microbiol.">
        <title>High frequency of phylogenetically diverse reductive dehalogenase-homologous genes in deep subseafloor sedimentary metagenomes.</title>
        <authorList>
            <person name="Kawai M."/>
            <person name="Futagami T."/>
            <person name="Toyoda A."/>
            <person name="Takaki Y."/>
            <person name="Nishi S."/>
            <person name="Hori S."/>
            <person name="Arai W."/>
            <person name="Tsubouchi T."/>
            <person name="Morono Y."/>
            <person name="Uchiyama I."/>
            <person name="Ito T."/>
            <person name="Fujiyama A."/>
            <person name="Inagaki F."/>
            <person name="Takami H."/>
        </authorList>
    </citation>
    <scope>NUCLEOTIDE SEQUENCE</scope>
    <source>
        <strain evidence="1">Expedition CK06-06</strain>
    </source>
</reference>
<name>X1VZP4_9ZZZZ</name>
<organism evidence="1">
    <name type="scientific">marine sediment metagenome</name>
    <dbReference type="NCBI Taxonomy" id="412755"/>
    <lineage>
        <taxon>unclassified sequences</taxon>
        <taxon>metagenomes</taxon>
        <taxon>ecological metagenomes</taxon>
    </lineage>
</organism>
<gene>
    <name evidence="1" type="ORF">S12H4_56712</name>
</gene>
<comment type="caution">
    <text evidence="1">The sequence shown here is derived from an EMBL/GenBank/DDBJ whole genome shotgun (WGS) entry which is preliminary data.</text>
</comment>
<sequence length="50" mass="5598">STQVIHCKQWGDEGVDALLVTFEDGTVEVHCEGNCQPCCRGKLVAYERSW</sequence>